<dbReference type="InterPro" id="IPR013783">
    <property type="entry name" value="Ig-like_fold"/>
</dbReference>
<gene>
    <name evidence="2" type="ORF">G9U52_03540</name>
</gene>
<proteinExistence type="predicted"/>
<comment type="caution">
    <text evidence="2">The sequence shown here is derived from an EMBL/GenBank/DDBJ whole genome shotgun (WGS) entry which is preliminary data.</text>
</comment>
<dbReference type="Pfam" id="PF03747">
    <property type="entry name" value="ADP_ribosyl_GH"/>
    <property type="match status" value="1"/>
</dbReference>
<organism evidence="2 3">
    <name type="scientific">Paenibacillus agricola</name>
    <dbReference type="NCBI Taxonomy" id="2716264"/>
    <lineage>
        <taxon>Bacteria</taxon>
        <taxon>Bacillati</taxon>
        <taxon>Bacillota</taxon>
        <taxon>Bacilli</taxon>
        <taxon>Bacillales</taxon>
        <taxon>Paenibacillaceae</taxon>
        <taxon>Paenibacillus</taxon>
    </lineage>
</organism>
<dbReference type="Proteomes" id="UP001165962">
    <property type="component" value="Unassembled WGS sequence"/>
</dbReference>
<evidence type="ECO:0000259" key="1">
    <source>
        <dbReference type="Pfam" id="PF10633"/>
    </source>
</evidence>
<evidence type="ECO:0000313" key="3">
    <source>
        <dbReference type="Proteomes" id="UP001165962"/>
    </source>
</evidence>
<accession>A0ABX0IY76</accession>
<feature type="domain" description="Alpha-galactosidase NEW3" evidence="1">
    <location>
        <begin position="391"/>
        <end position="455"/>
    </location>
</feature>
<dbReference type="Pfam" id="PF10633">
    <property type="entry name" value="NPCBM_assoc"/>
    <property type="match status" value="1"/>
</dbReference>
<reference evidence="2" key="1">
    <citation type="submission" date="2020-03" db="EMBL/GenBank/DDBJ databases">
        <title>Draft sequencing of Paenibacilllus sp. S3N08.</title>
        <authorList>
            <person name="Kim D.-U."/>
        </authorList>
    </citation>
    <scope>NUCLEOTIDE SEQUENCE</scope>
    <source>
        <strain evidence="2">S3N08</strain>
    </source>
</reference>
<dbReference type="Gene3D" id="1.10.4080.10">
    <property type="entry name" value="ADP-ribosylation/Crystallin J1"/>
    <property type="match status" value="1"/>
</dbReference>
<dbReference type="Gene3D" id="2.60.40.10">
    <property type="entry name" value="Immunoglobulins"/>
    <property type="match status" value="1"/>
</dbReference>
<sequence>MGISILNEQDYYRIVYGGWLGKNIGGTLGAPVEGVKELLNLTFYPRLPDGPLENDDLDLQLVWLHALEQYGPSLTNKQLGQEWVEHIFFPFDEYGYALSNLRRGLVAPVAGWFNNPFTNCMGSPIRSEIWAMVAPGAPEMAAHYAYQDATVDHAGGEGVYGEMFFAAIESAIFYEQDRDTLITIGLRYIPDDCRTALAVKDLIKWFEEGKDWQANRALILEHHGHDNFTDAPQNIAFTILGWLYGEDFEDAILKATNCGYDTDCTAATLGAILGMILGPEGLPEKWVQPVGDRVVVSPPIKGFPAPTNLDELTRRTIRMGKQVLAAWETDILIHPDLPTSWNREAAGERAVKQYWSRSVTENRYLLPQGTNNKPDLELTLDYGMEGPAIGRGQSKTLKATLTNQSRIALKGSLSLDTPQDWTGSDPLEVSLAPGETVEWTATVQEASATAITSHELAIRWTRRHDGQVWSVERVPFVLLGAGHWQVWGPGSEQATAAVFAGNRLDWRAALGTEADGLYRASTQLLNPSERKLRLIAAANAPVLLKLNGEIVIDCPHTREFMPAYHRPESQQMIELTLPAGSHLLEVEATREGAPLEVYILPVSTRETESPGPFYYYTDMLFTQ</sequence>
<dbReference type="InterPro" id="IPR018905">
    <property type="entry name" value="A-galactase_NEW3"/>
</dbReference>
<dbReference type="InterPro" id="IPR005502">
    <property type="entry name" value="Ribosyl_crysJ1"/>
</dbReference>
<dbReference type="InterPro" id="IPR036705">
    <property type="entry name" value="Ribosyl_crysJ1_sf"/>
</dbReference>
<dbReference type="EMBL" id="JAAOIW010000001">
    <property type="protein sequence ID" value="NHN28904.1"/>
    <property type="molecule type" value="Genomic_DNA"/>
</dbReference>
<dbReference type="SUPFAM" id="SSF101478">
    <property type="entry name" value="ADP-ribosylglycohydrolase"/>
    <property type="match status" value="1"/>
</dbReference>
<name>A0ABX0IY76_9BACL</name>
<evidence type="ECO:0000313" key="2">
    <source>
        <dbReference type="EMBL" id="NHN28904.1"/>
    </source>
</evidence>
<keyword evidence="3" id="KW-1185">Reference proteome</keyword>
<protein>
    <recommendedName>
        <fullName evidence="1">Alpha-galactosidase NEW3 domain-containing protein</fullName>
    </recommendedName>
</protein>